<gene>
    <name evidence="1" type="ORF">O0I10_009523</name>
</gene>
<evidence type="ECO:0000313" key="1">
    <source>
        <dbReference type="EMBL" id="KAJ8654802.1"/>
    </source>
</evidence>
<protein>
    <submittedName>
        <fullName evidence="1">Uncharacterized protein</fullName>
    </submittedName>
</protein>
<dbReference type="AlphaFoldDB" id="A0AAD7XYL9"/>
<accession>A0AAD7XYL9</accession>
<name>A0AAD7XYL9_9FUNG</name>
<reference evidence="1 2" key="1">
    <citation type="submission" date="2023-03" db="EMBL/GenBank/DDBJ databases">
        <title>Genome sequence of Lichtheimia ornata CBS 291.66.</title>
        <authorList>
            <person name="Mohabir J.T."/>
            <person name="Shea T.P."/>
            <person name="Kurbessoian T."/>
            <person name="Berby B."/>
            <person name="Fontaine J."/>
            <person name="Livny J."/>
            <person name="Gnirke A."/>
            <person name="Stajich J.E."/>
            <person name="Cuomo C.A."/>
        </authorList>
    </citation>
    <scope>NUCLEOTIDE SEQUENCE [LARGE SCALE GENOMIC DNA]</scope>
    <source>
        <strain evidence="1">CBS 291.66</strain>
    </source>
</reference>
<comment type="caution">
    <text evidence="1">The sequence shown here is derived from an EMBL/GenBank/DDBJ whole genome shotgun (WGS) entry which is preliminary data.</text>
</comment>
<organism evidence="1 2">
    <name type="scientific">Lichtheimia ornata</name>
    <dbReference type="NCBI Taxonomy" id="688661"/>
    <lineage>
        <taxon>Eukaryota</taxon>
        <taxon>Fungi</taxon>
        <taxon>Fungi incertae sedis</taxon>
        <taxon>Mucoromycota</taxon>
        <taxon>Mucoromycotina</taxon>
        <taxon>Mucoromycetes</taxon>
        <taxon>Mucorales</taxon>
        <taxon>Lichtheimiaceae</taxon>
        <taxon>Lichtheimia</taxon>
    </lineage>
</organism>
<keyword evidence="2" id="KW-1185">Reference proteome</keyword>
<dbReference type="GeneID" id="83216929"/>
<proteinExistence type="predicted"/>
<dbReference type="Proteomes" id="UP001234581">
    <property type="component" value="Unassembled WGS sequence"/>
</dbReference>
<dbReference type="RefSeq" id="XP_058339716.1">
    <property type="nucleotide sequence ID" value="XM_058489514.1"/>
</dbReference>
<evidence type="ECO:0000313" key="2">
    <source>
        <dbReference type="Proteomes" id="UP001234581"/>
    </source>
</evidence>
<sequence>MQGKLVSICELQRINSWHPFNVWRQMDEQVANGDSFQLQTFNNKHARDLPMFQASIPIQQVRPIAAAILLFKFDIVVLKLVCRLLFSRLQGLMGASRVFIPKLSTTTLLYTASFGSTCWMMVPVGSSKILILKQGRCTLVQWYVWCWIYNAGPLN</sequence>
<dbReference type="EMBL" id="JARTCD010000056">
    <property type="protein sequence ID" value="KAJ8654802.1"/>
    <property type="molecule type" value="Genomic_DNA"/>
</dbReference>